<proteinExistence type="predicted"/>
<dbReference type="AlphaFoldDB" id="A0A2H0UJ25"/>
<dbReference type="PANTHER" id="PTHR43611">
    <property type="entry name" value="ALPHA-D-GLUCOSE 1-PHOSPHATE PHOSPHATASE"/>
    <property type="match status" value="1"/>
</dbReference>
<name>A0A2H0UJ25_9BACT</name>
<dbReference type="InterPro" id="IPR023214">
    <property type="entry name" value="HAD_sf"/>
</dbReference>
<sequence>MIVKRAGRFHDRYAEEFNIQPGKLAGFFSHEFQDCIVGKRDLKYELQSRISKWGWKKSVDELLKYWFEGEQEINTAMLNRVKGMREKGCVCYLTTNNEKYRTEYLFNTLGLKKYFDDSFSTCYIGFKKSEEAFWKALHARIGSPDKSTVMVWDDDEANIQAAREAGLTAFTFKNEEDFEEQMSLCI</sequence>
<comment type="caution">
    <text evidence="1">The sequence shown here is derived from an EMBL/GenBank/DDBJ whole genome shotgun (WGS) entry which is preliminary data.</text>
</comment>
<evidence type="ECO:0000313" key="2">
    <source>
        <dbReference type="Proteomes" id="UP000230706"/>
    </source>
</evidence>
<dbReference type="PANTHER" id="PTHR43611:SF3">
    <property type="entry name" value="FLAVIN MONONUCLEOTIDE HYDROLASE 1, CHLOROPLATIC"/>
    <property type="match status" value="1"/>
</dbReference>
<dbReference type="Proteomes" id="UP000230706">
    <property type="component" value="Unassembled WGS sequence"/>
</dbReference>
<dbReference type="Gene3D" id="3.40.50.1000">
    <property type="entry name" value="HAD superfamily/HAD-like"/>
    <property type="match status" value="1"/>
</dbReference>
<dbReference type="EMBL" id="PFBF01000023">
    <property type="protein sequence ID" value="PIR86402.1"/>
    <property type="molecule type" value="Genomic_DNA"/>
</dbReference>
<protein>
    <recommendedName>
        <fullName evidence="3">HAD family phosphatase</fullName>
    </recommendedName>
</protein>
<dbReference type="SUPFAM" id="SSF56784">
    <property type="entry name" value="HAD-like"/>
    <property type="match status" value="1"/>
</dbReference>
<dbReference type="Pfam" id="PF00702">
    <property type="entry name" value="Hydrolase"/>
    <property type="match status" value="1"/>
</dbReference>
<evidence type="ECO:0008006" key="3">
    <source>
        <dbReference type="Google" id="ProtNLM"/>
    </source>
</evidence>
<organism evidence="1 2">
    <name type="scientific">Candidatus Kaiserbacteria bacterium CG10_big_fil_rev_8_21_14_0_10_43_70</name>
    <dbReference type="NCBI Taxonomy" id="1974605"/>
    <lineage>
        <taxon>Bacteria</taxon>
        <taxon>Candidatus Kaiseribacteriota</taxon>
    </lineage>
</organism>
<gene>
    <name evidence="1" type="ORF">COU13_01085</name>
</gene>
<accession>A0A2H0UJ25</accession>
<evidence type="ECO:0000313" key="1">
    <source>
        <dbReference type="EMBL" id="PIR86402.1"/>
    </source>
</evidence>
<reference evidence="2" key="1">
    <citation type="submission" date="2017-09" db="EMBL/GenBank/DDBJ databases">
        <title>Depth-based differentiation of microbial function through sediment-hosted aquifers and enrichment of novel symbionts in the deep terrestrial subsurface.</title>
        <authorList>
            <person name="Probst A.J."/>
            <person name="Ladd B."/>
            <person name="Jarett J.K."/>
            <person name="Geller-Mcgrath D.E."/>
            <person name="Sieber C.M.K."/>
            <person name="Emerson J.B."/>
            <person name="Anantharaman K."/>
            <person name="Thomas B.C."/>
            <person name="Malmstrom R."/>
            <person name="Stieglmeier M."/>
            <person name="Klingl A."/>
            <person name="Woyke T."/>
            <person name="Ryan C.M."/>
            <person name="Banfield J.F."/>
        </authorList>
    </citation>
    <scope>NUCLEOTIDE SEQUENCE [LARGE SCALE GENOMIC DNA]</scope>
</reference>
<dbReference type="InterPro" id="IPR036412">
    <property type="entry name" value="HAD-like_sf"/>
</dbReference>